<dbReference type="InterPro" id="IPR032675">
    <property type="entry name" value="LRR_dom_sf"/>
</dbReference>
<dbReference type="GO" id="GO:0005737">
    <property type="term" value="C:cytoplasm"/>
    <property type="evidence" value="ECO:0007669"/>
    <property type="project" value="TreeGrafter"/>
</dbReference>
<evidence type="ECO:0000256" key="2">
    <source>
        <dbReference type="ARBA" id="ARBA00022737"/>
    </source>
</evidence>
<dbReference type="Proteomes" id="UP000215788">
    <property type="component" value="Unassembled WGS sequence"/>
</dbReference>
<dbReference type="InterPro" id="IPR046673">
    <property type="entry name" value="ToxA_N"/>
</dbReference>
<evidence type="ECO:0000256" key="1">
    <source>
        <dbReference type="ARBA" id="ARBA00022614"/>
    </source>
</evidence>
<dbReference type="SUPFAM" id="SSF52058">
    <property type="entry name" value="L domain-like"/>
    <property type="match status" value="1"/>
</dbReference>
<dbReference type="InterPro" id="IPR050216">
    <property type="entry name" value="LRR_domain-containing"/>
</dbReference>
<dbReference type="Gene3D" id="3.80.10.10">
    <property type="entry name" value="Ribonuclease Inhibitor"/>
    <property type="match status" value="1"/>
</dbReference>
<dbReference type="RefSeq" id="WP_094993807.1">
    <property type="nucleotide sequence ID" value="NZ_NQKI01000019.1"/>
</dbReference>
<gene>
    <name evidence="4" type="ORF">CJF39_13075</name>
</gene>
<evidence type="ECO:0000259" key="3">
    <source>
        <dbReference type="Pfam" id="PF20178"/>
    </source>
</evidence>
<name>A0A266NAL3_9PSED</name>
<dbReference type="PANTHER" id="PTHR48051:SF1">
    <property type="entry name" value="RAS SUPPRESSOR PROTEIN 1"/>
    <property type="match status" value="1"/>
</dbReference>
<proteinExistence type="predicted"/>
<accession>A0A266NAL3</accession>
<organism evidence="4 5">
    <name type="scientific">Pseudomonas lundensis</name>
    <dbReference type="NCBI Taxonomy" id="86185"/>
    <lineage>
        <taxon>Bacteria</taxon>
        <taxon>Pseudomonadati</taxon>
        <taxon>Pseudomonadota</taxon>
        <taxon>Gammaproteobacteria</taxon>
        <taxon>Pseudomonadales</taxon>
        <taxon>Pseudomonadaceae</taxon>
        <taxon>Pseudomonas</taxon>
    </lineage>
</organism>
<keyword evidence="2" id="KW-0677">Repeat</keyword>
<sequence length="1377" mass="153798">MPDAINAASPPPTPTAAPVLAHQRLIERTLPDWLVQAPEAARQTLRQIKPAPAHWPPELPHAQRTALNQAHVAHWKSHHATRQHLDTLTDIEAFATSLLREALIRQYAIDPALDLKATFINLYIPLTTPLLNIPTGAVKNWRTSMLGAALHNFEAFEGEPGAHTGDSGFISKPTPSGQFHVLHGLTRQLPVPGFIQLCRQLDIGRQYKAHLDNALGLTDRRKALALKTAVRDYAKNALAACAHRAEAHGQITPSQQASLNDLGEVRGWTRAGPAPLYPHSMTLLGKTLTGVLIFSAHRVLPSANSEIIAYVPDDPLNPLKRYASMADFVAQLALQLRAPLYQQYFCRFIDHQHVGEFFADLKRALFHITADPPSLPEGQGWPEDYPLDIRTRVIEHPVLEYTLSDIPQDFDEYLFEEKRRKLLADAPLIAVSTDAEDQKTRHDRQARLKKVGEWALNGLEMVGAIFVPGLGELMLLQMAYQILDDTYEGIKDWTEGKTLEAWDHLFNVVSSLTQAGALAIGGKIAGDALTPFIARLKPVTLPTGESRLWEPDLAPYAHTAPLPEHVPVNDSGLQLHEEAQFLTLDDRTYRVEQEARTQRLRIKHPSRTRAYSPRLRHNGTGAWSAETEQPLYWDDVTLFQRLSPTAARLPADQASRLLALTDTGPDLLRRLHVDALPTPPLLADSISRFVIEGEIQGFIDDMESLDPLVQQQAHTQTQLQLLTHRDLWNVPKGLRVVSESGEVMADYPPASGSSERLQVRHSRVREGHLLEDVLQALDEPDAKTLLAIDPAFGDPLPDTPLQISRLRTLLAELARRQRVELFKSHYASASPATNDEIRVLQAACPELPTAAAQALIWNARGDELLQLLNQRTLAPRLHTQALQLLHESRVNRTYEGLFLDSTSSPQTEWLILNTIESLPGWSKALRLEVRQDHFDGLLLNSLGDEQAAVRKVLIKSENRYSARDAEDRELHGPDDLYAAVLHALPDAERNQLGFPHVGQGSDLKRAVRHHPLLPRHRVSAQIEPARTALDIDPLANLPQTARDYPLLGADAPGSAPDPLDQRVYELYPSLNIRERARIIRGLPTDRVQAHQALTDLGQALQGLRDDLEAWTLDAPAVNQRTGELLPPSQRVANVQDRRAFSRELERCWRHQTAFDNHYADPERDGFELTFTRLIVDSMPPVNADFSHVTFLYLRGFGPVTGVDEFLQRFPRVRVLQLQGFELDVLPESIFSMPNLTDIHLESSAITLTPETAQRLAGMERLEYIDLDDNPLNVTPDFSSMTNLNTLHLSNTELTEFPLSVLDLPGLEVIDLSENLIIELPEALFEAPASITQGLDLQGNPLSVTSLNRVRDYFAQTGLDMNIELDVDVPEEAPDIEE</sequence>
<evidence type="ECO:0000313" key="5">
    <source>
        <dbReference type="Proteomes" id="UP000215788"/>
    </source>
</evidence>
<dbReference type="Pfam" id="PF20178">
    <property type="entry name" value="ToxA_N"/>
    <property type="match status" value="1"/>
</dbReference>
<dbReference type="EMBL" id="NQKI01000019">
    <property type="protein sequence ID" value="OZY58977.1"/>
    <property type="molecule type" value="Genomic_DNA"/>
</dbReference>
<dbReference type="SMART" id="SM00369">
    <property type="entry name" value="LRR_TYP"/>
    <property type="match status" value="3"/>
</dbReference>
<comment type="caution">
    <text evidence="4">The sequence shown here is derived from an EMBL/GenBank/DDBJ whole genome shotgun (WGS) entry which is preliminary data.</text>
</comment>
<feature type="domain" description="Dermonecrotic toxin N-terminal" evidence="3">
    <location>
        <begin position="86"/>
        <end position="351"/>
    </location>
</feature>
<dbReference type="InterPro" id="IPR003591">
    <property type="entry name" value="Leu-rich_rpt_typical-subtyp"/>
</dbReference>
<evidence type="ECO:0000313" key="4">
    <source>
        <dbReference type="EMBL" id="OZY58977.1"/>
    </source>
</evidence>
<dbReference type="PANTHER" id="PTHR48051">
    <property type="match status" value="1"/>
</dbReference>
<reference evidence="4 5" key="1">
    <citation type="submission" date="2017-08" db="EMBL/GenBank/DDBJ databases">
        <title>Genomic and metabolic characterisation of spoilage-associated Pseudomonas species.</title>
        <authorList>
            <person name="Stanborough T."/>
            <person name="Fegan N."/>
            <person name="Powell S.M."/>
            <person name="Singh T."/>
            <person name="Tamplin M.L."/>
            <person name="Chandry P.S."/>
        </authorList>
    </citation>
    <scope>NUCLEOTIDE SEQUENCE [LARGE SCALE GENOMIC DNA]</scope>
    <source>
        <strain evidence="4 5">L1802</strain>
    </source>
</reference>
<protein>
    <recommendedName>
        <fullName evidence="3">Dermonecrotic toxin N-terminal domain-containing protein</fullName>
    </recommendedName>
</protein>
<keyword evidence="1" id="KW-0433">Leucine-rich repeat</keyword>